<feature type="domain" description="Pyrrolo-quinoline quinone repeat" evidence="2">
    <location>
        <begin position="29"/>
        <end position="170"/>
    </location>
</feature>
<gene>
    <name evidence="3" type="ORF">SAMN05421641_11842</name>
</gene>
<dbReference type="InterPro" id="IPR002372">
    <property type="entry name" value="PQQ_rpt_dom"/>
</dbReference>
<protein>
    <submittedName>
        <fullName evidence="3">40-residue YVTN family beta-propeller repeat-containing protein</fullName>
    </submittedName>
</protein>
<dbReference type="EMBL" id="FTMK01000018">
    <property type="protein sequence ID" value="SIQ93933.1"/>
    <property type="molecule type" value="Genomic_DNA"/>
</dbReference>
<proteinExistence type="predicted"/>
<dbReference type="Proteomes" id="UP000323956">
    <property type="component" value="Unassembled WGS sequence"/>
</dbReference>
<dbReference type="AlphaFoldDB" id="A0A1N6WV12"/>
<dbReference type="InterPro" id="IPR051200">
    <property type="entry name" value="Host-pathogen_enzymatic-act"/>
</dbReference>
<dbReference type="Pfam" id="PF13360">
    <property type="entry name" value="PQQ_2"/>
    <property type="match status" value="1"/>
</dbReference>
<keyword evidence="1" id="KW-0732">Signal</keyword>
<dbReference type="RefSeq" id="WP_149766232.1">
    <property type="nucleotide sequence ID" value="NZ_FTMK01000018.1"/>
</dbReference>
<dbReference type="SUPFAM" id="SSF51004">
    <property type="entry name" value="C-terminal (heme d1) domain of cytochrome cd1-nitrite reductase"/>
    <property type="match status" value="1"/>
</dbReference>
<accession>A0A1N6WV12</accession>
<dbReference type="PANTHER" id="PTHR47197">
    <property type="entry name" value="PROTEIN NIRF"/>
    <property type="match status" value="1"/>
</dbReference>
<evidence type="ECO:0000313" key="4">
    <source>
        <dbReference type="Proteomes" id="UP000323956"/>
    </source>
</evidence>
<evidence type="ECO:0000256" key="1">
    <source>
        <dbReference type="SAM" id="SignalP"/>
    </source>
</evidence>
<organism evidence="3 4">
    <name type="scientific">Paracoccus thiocyanatus</name>
    <dbReference type="NCBI Taxonomy" id="34006"/>
    <lineage>
        <taxon>Bacteria</taxon>
        <taxon>Pseudomonadati</taxon>
        <taxon>Pseudomonadota</taxon>
        <taxon>Alphaproteobacteria</taxon>
        <taxon>Rhodobacterales</taxon>
        <taxon>Paracoccaceae</taxon>
        <taxon>Paracoccus</taxon>
    </lineage>
</organism>
<dbReference type="Gene3D" id="2.130.10.10">
    <property type="entry name" value="YVTN repeat-like/Quinoprotein amine dehydrogenase"/>
    <property type="match status" value="2"/>
</dbReference>
<dbReference type="PANTHER" id="PTHR47197:SF3">
    <property type="entry name" value="DIHYDRO-HEME D1 DEHYDROGENASE"/>
    <property type="match status" value="1"/>
</dbReference>
<dbReference type="OrthoDB" id="195736at2"/>
<evidence type="ECO:0000313" key="3">
    <source>
        <dbReference type="EMBL" id="SIQ93933.1"/>
    </source>
</evidence>
<name>A0A1N6WV12_9RHOB</name>
<evidence type="ECO:0000259" key="2">
    <source>
        <dbReference type="Pfam" id="PF13360"/>
    </source>
</evidence>
<sequence length="305" mass="31967">MIRILAALLVCAAAAQADDLGFVTSQIAGRVSIVDLESGAVLAETPVGGAPAPVAYDARHGRAFVISAETGRLSVLDETGRVIRSKPLPEGTFGIALAPDGGLFVADWYNDRLTRLDAGLDPVWQVPTGRAPAGVASNGVLVATADRDDDQVSIRDARTGALRARVAVGKHPYALAFHDERLWTTDVMGDTVSVIAPGTGRLLGQVPTGSHPYGIAFAGGRGFVTDQYAGTVTVFDPQSLDVLDRIETGDYPEGVAALPDGSGVVVAHWDSNSLVWIDAATLQVTREIDLPDGPRAFGQFTGRQE</sequence>
<reference evidence="3 4" key="1">
    <citation type="submission" date="2017-01" db="EMBL/GenBank/DDBJ databases">
        <authorList>
            <person name="Varghese N."/>
            <person name="Submissions S."/>
        </authorList>
    </citation>
    <scope>NUCLEOTIDE SEQUENCE [LARGE SCALE GENOMIC DNA]</scope>
    <source>
        <strain evidence="3 4">ATCC 700171</strain>
    </source>
</reference>
<dbReference type="InterPro" id="IPR015943">
    <property type="entry name" value="WD40/YVTN_repeat-like_dom_sf"/>
</dbReference>
<feature type="signal peptide" evidence="1">
    <location>
        <begin position="1"/>
        <end position="17"/>
    </location>
</feature>
<feature type="chain" id="PRO_5013111391" evidence="1">
    <location>
        <begin position="18"/>
        <end position="305"/>
    </location>
</feature>
<dbReference type="InterPro" id="IPR011048">
    <property type="entry name" value="Haem_d1_sf"/>
</dbReference>